<dbReference type="Pfam" id="PF05593">
    <property type="entry name" value="RHS_repeat"/>
    <property type="match status" value="4"/>
</dbReference>
<comment type="caution">
    <text evidence="3">The sequence shown here is derived from an EMBL/GenBank/DDBJ whole genome shotgun (WGS) entry which is preliminary data.</text>
</comment>
<dbReference type="InterPro" id="IPR006530">
    <property type="entry name" value="YD"/>
</dbReference>
<dbReference type="InterPro" id="IPR022385">
    <property type="entry name" value="Rhs_assc_core"/>
</dbReference>
<feature type="domain" description="Teneurin-like YD-shell" evidence="2">
    <location>
        <begin position="996"/>
        <end position="1274"/>
    </location>
</feature>
<dbReference type="NCBIfam" id="TIGR01643">
    <property type="entry name" value="YD_repeat_2x"/>
    <property type="match status" value="7"/>
</dbReference>
<dbReference type="RefSeq" id="WP_277538951.1">
    <property type="nucleotide sequence ID" value="NZ_JAPDIA010000009.1"/>
</dbReference>
<evidence type="ECO:0000256" key="1">
    <source>
        <dbReference type="ARBA" id="ARBA00022737"/>
    </source>
</evidence>
<accession>A0A9X4QW93</accession>
<feature type="domain" description="Teneurin-like YD-shell" evidence="2">
    <location>
        <begin position="700"/>
        <end position="917"/>
    </location>
</feature>
<dbReference type="Gene3D" id="2.180.10.10">
    <property type="entry name" value="RHS repeat-associated core"/>
    <property type="match status" value="3"/>
</dbReference>
<dbReference type="PANTHER" id="PTHR32305">
    <property type="match status" value="1"/>
</dbReference>
<proteinExistence type="predicted"/>
<dbReference type="Proteomes" id="UP001153404">
    <property type="component" value="Unassembled WGS sequence"/>
</dbReference>
<sequence>MRLALQRARSFLITASLKPSRTKPPFAINLGQESISTLSGSLSQSAADLSLPGRNGLGFTLVRRYDSDASQLNQMSMSSGYNTTVQPAEEKRFPIGKGWTWDISFIETVESTKYLHLAGSGVFKLGSDLSLLGYPWKDLTFAADTTVTVSGSTSAYVLRSIQKVNQYFNADGRLIQISDAFNNKVQFAYSSDPTYGTVLTSITDAIGNSIAISYSASQVTLTKGTRQVIYYKATQNGKELLTQVVDVAGRATTYDYDLKNAMFTLYDQATPASNPYALLTGITYPTGAKTVFEYMPPITRKIGEYNATNEVYRVKSRKDQFIQWDNSVKTVNVTNVSYPNGDIGSAYNTDLTFTVALNDGLAETTFTNEKDYIDENKPPVFYNTKIVSVSNYGGKTYTNATDYTYERYRNWPVPIQTKTTKSESGSTGSYIVETSNVYDDYGNVLSATDPNGIQTTYTYDTTSHLLIGVSQPISGTQTQYTEYVRNATNGAVTATRVRSGNASGPVLQETLNNAFDAYGNVTQLKVLREAGQYSTVNIGYDAAAPYLGAYPTSTSVAVTDADSVGTTITAGYTYNTADGTLSSYTDGKGKTTTYQYDALGRAIGAVKPDNGNIRIQYYDYSNEIQQTDESGVKVYTRWDPVGRKIEEGFVINGDYKPKVQYDYDANGRLLSHKDALGNETLFGYDQWSRQNKVTAPPTIAYDEQGNITPISAAVSTLAYDDLSNKVRSTDAEGYAVEETYDKLGRVLTKREAKTTGAPLVTLATYAYDYVGNVTAASDNLAPTNTTSYAYDILGHLTSVTNAKSETTAYQYDALGNLKLITYPDTKTMVKEYDAIGRLIKSQDANGKLEKFYYDNNSNLIRTLDRNSVWFKNTYNDRNFLTKREITDSAGTPVAGQEVIEFGYDKAGKRTAMSDVTGQTSYGYAADGSLTSVTFPDARKIQYDYDTAGNRTAMTDPFGYNTYYKYDAKNRLSAVASSLDFTNDAEERYNYYQNDLTKQKLQKNGIVSTFTYDGMQIGSLIEKKADSTIVNQYGYTYDNNGNQKTKTENGTGSTFGYDPLNRIQTSSQYGESFTYDNRGNRTDMTSSNLFDSPGTANVYDKWNRLTSVTTPTGIVTYKYNGDGLLWERTENGQTTRYYWDGDQVAAEATVSGGVATFKARYIRGQGLIARQDEQAKAYYLQNGHGDVVELRDSTGNTRLNSYAYDLFGNITSQTETVAQPFKYSGEMTDSTTKLQYLRARWYDPSLGRFMNEDTYEGQIDDPLTLNLYTYVHNNPLIYFDPTGNTLAKPNLKKIWKSTVKAVKKAYAWVDSQNKEMSDFSWYYKFMYGDSIDTILHPADMTYEDAVILATLRDTKGSSLTSKEVKGFSLNYRETFFKEHPDLRNKVIVHHAIEQQAMQRFPGLFTKEEINALDNLRGIPLEINSDLHLSQIRVDWNKFYKENPNPTRQQVIEYMYQLDKKYGSLF</sequence>
<evidence type="ECO:0000259" key="2">
    <source>
        <dbReference type="Pfam" id="PF25023"/>
    </source>
</evidence>
<dbReference type="NCBIfam" id="TIGR03696">
    <property type="entry name" value="Rhs_assc_core"/>
    <property type="match status" value="1"/>
</dbReference>
<name>A0A9X4QW93_9BACL</name>
<dbReference type="PANTHER" id="PTHR32305:SF15">
    <property type="entry name" value="PROTEIN RHSA-RELATED"/>
    <property type="match status" value="1"/>
</dbReference>
<reference evidence="3" key="1">
    <citation type="submission" date="2022-10" db="EMBL/GenBank/DDBJ databases">
        <title>Comparative genomic analysis of Cohnella hashimotonis sp. nov., isolated from the International Space Station.</title>
        <authorList>
            <person name="Simpson A."/>
            <person name="Venkateswaran K."/>
        </authorList>
    </citation>
    <scope>NUCLEOTIDE SEQUENCE</scope>
    <source>
        <strain evidence="3">DSM 28161</strain>
    </source>
</reference>
<dbReference type="InterPro" id="IPR031325">
    <property type="entry name" value="RHS_repeat"/>
</dbReference>
<keyword evidence="4" id="KW-1185">Reference proteome</keyword>
<dbReference type="Pfam" id="PF25023">
    <property type="entry name" value="TEN_YD-shell"/>
    <property type="match status" value="2"/>
</dbReference>
<evidence type="ECO:0000313" key="4">
    <source>
        <dbReference type="Proteomes" id="UP001153404"/>
    </source>
</evidence>
<dbReference type="InterPro" id="IPR050708">
    <property type="entry name" value="T6SS_VgrG/RHS"/>
</dbReference>
<keyword evidence="1" id="KW-0677">Repeat</keyword>
<protein>
    <recommendedName>
        <fullName evidence="2">Teneurin-like YD-shell domain-containing protein</fullName>
    </recommendedName>
</protein>
<dbReference type="EMBL" id="JAPDIA010000009">
    <property type="protein sequence ID" value="MDG0814211.1"/>
    <property type="molecule type" value="Genomic_DNA"/>
</dbReference>
<organism evidence="3 4">
    <name type="scientific">Cohnella rhizosphaerae</name>
    <dbReference type="NCBI Taxonomy" id="1457232"/>
    <lineage>
        <taxon>Bacteria</taxon>
        <taxon>Bacillati</taxon>
        <taxon>Bacillota</taxon>
        <taxon>Bacilli</taxon>
        <taxon>Bacillales</taxon>
        <taxon>Paenibacillaceae</taxon>
        <taxon>Cohnella</taxon>
    </lineage>
</organism>
<gene>
    <name evidence="3" type="ORF">OMP40_36735</name>
</gene>
<dbReference type="InterPro" id="IPR056823">
    <property type="entry name" value="TEN-like_YD-shell"/>
</dbReference>
<evidence type="ECO:0000313" key="3">
    <source>
        <dbReference type="EMBL" id="MDG0814211.1"/>
    </source>
</evidence>